<proteinExistence type="predicted"/>
<gene>
    <name evidence="2" type="ORF">RCL2_001171200</name>
</gene>
<evidence type="ECO:0000256" key="1">
    <source>
        <dbReference type="SAM" id="Phobius"/>
    </source>
</evidence>
<keyword evidence="1" id="KW-0812">Transmembrane</keyword>
<dbReference type="AlphaFoldDB" id="A0A8H3LAB9"/>
<name>A0A8H3LAB9_9GLOM</name>
<dbReference type="EMBL" id="BLAL01000081">
    <property type="protein sequence ID" value="GES84597.1"/>
    <property type="molecule type" value="Genomic_DNA"/>
</dbReference>
<evidence type="ECO:0000313" key="3">
    <source>
        <dbReference type="Proteomes" id="UP000615446"/>
    </source>
</evidence>
<reference evidence="2" key="1">
    <citation type="submission" date="2019-10" db="EMBL/GenBank/DDBJ databases">
        <title>Conservation and host-specific expression of non-tandemly repeated heterogenous ribosome RNA gene in arbuscular mycorrhizal fungi.</title>
        <authorList>
            <person name="Maeda T."/>
            <person name="Kobayashi Y."/>
            <person name="Nakagawa T."/>
            <person name="Ezawa T."/>
            <person name="Yamaguchi K."/>
            <person name="Bino T."/>
            <person name="Nishimoto Y."/>
            <person name="Shigenobu S."/>
            <person name="Kawaguchi M."/>
        </authorList>
    </citation>
    <scope>NUCLEOTIDE SEQUENCE</scope>
    <source>
        <strain evidence="2">HR1</strain>
    </source>
</reference>
<accession>A0A8H3LAB9</accession>
<keyword evidence="1" id="KW-1133">Transmembrane helix</keyword>
<feature type="transmembrane region" description="Helical" evidence="1">
    <location>
        <begin position="26"/>
        <end position="44"/>
    </location>
</feature>
<dbReference type="Proteomes" id="UP000615446">
    <property type="component" value="Unassembled WGS sequence"/>
</dbReference>
<protein>
    <submittedName>
        <fullName evidence="2">Uncharacterized protein</fullName>
    </submittedName>
</protein>
<evidence type="ECO:0000313" key="2">
    <source>
        <dbReference type="EMBL" id="GES84597.1"/>
    </source>
</evidence>
<comment type="caution">
    <text evidence="2">The sequence shown here is derived from an EMBL/GenBank/DDBJ whole genome shotgun (WGS) entry which is preliminary data.</text>
</comment>
<organism evidence="2 3">
    <name type="scientific">Rhizophagus clarus</name>
    <dbReference type="NCBI Taxonomy" id="94130"/>
    <lineage>
        <taxon>Eukaryota</taxon>
        <taxon>Fungi</taxon>
        <taxon>Fungi incertae sedis</taxon>
        <taxon>Mucoromycota</taxon>
        <taxon>Glomeromycotina</taxon>
        <taxon>Glomeromycetes</taxon>
        <taxon>Glomerales</taxon>
        <taxon>Glomeraceae</taxon>
        <taxon>Rhizophagus</taxon>
    </lineage>
</organism>
<sequence length="129" mass="15211">MRSQNIKCDVEVQLIFPQKKLRKCPIPILLSIALSFLVDSLMFSRTIRFLTITLPEMEQTTHFKLPTYASAGFDFCLFQRRSPANLYHVVAFLIPPPNYSHHYRMCMRKRVTCNIQLNETAREKKKYIL</sequence>
<keyword evidence="1" id="KW-0472">Membrane</keyword>